<dbReference type="RefSeq" id="WP_152358305.1">
    <property type="nucleotide sequence ID" value="NZ_WBSM01000006.1"/>
</dbReference>
<dbReference type="EMBL" id="WHZX01000002">
    <property type="protein sequence ID" value="NEG71299.1"/>
    <property type="molecule type" value="Genomic_DNA"/>
</dbReference>
<evidence type="ECO:0000256" key="1">
    <source>
        <dbReference type="SAM" id="MobiDB-lite"/>
    </source>
</evidence>
<gene>
    <name evidence="2" type="ORF">GFD24_03495</name>
</gene>
<feature type="region of interest" description="Disordered" evidence="1">
    <location>
        <begin position="60"/>
        <end position="83"/>
    </location>
</feature>
<dbReference type="Proteomes" id="UP000469943">
    <property type="component" value="Unassembled WGS sequence"/>
</dbReference>
<evidence type="ECO:0000313" key="2">
    <source>
        <dbReference type="EMBL" id="NEG71299.1"/>
    </source>
</evidence>
<reference evidence="2 3" key="1">
    <citation type="submission" date="2019-10" db="EMBL/GenBank/DDBJ databases">
        <title>Bifidobacterium from non-human primates.</title>
        <authorList>
            <person name="Modesto M."/>
        </authorList>
    </citation>
    <scope>NUCLEOTIDE SEQUENCE [LARGE SCALE GENOMIC DNA]</scope>
    <source>
        <strain evidence="2 3">TREM</strain>
    </source>
</reference>
<protein>
    <submittedName>
        <fullName evidence="2">Uncharacterized protein</fullName>
    </submittedName>
</protein>
<evidence type="ECO:0000313" key="3">
    <source>
        <dbReference type="Proteomes" id="UP000469943"/>
    </source>
</evidence>
<name>A0A7K3TAU9_9BIFI</name>
<dbReference type="AlphaFoldDB" id="A0A7K3TAU9"/>
<comment type="caution">
    <text evidence="2">The sequence shown here is derived from an EMBL/GenBank/DDBJ whole genome shotgun (WGS) entry which is preliminary data.</text>
</comment>
<organism evidence="2 3">
    <name type="scientific">Bifidobacterium ramosum</name>
    <dbReference type="NCBI Taxonomy" id="1798158"/>
    <lineage>
        <taxon>Bacteria</taxon>
        <taxon>Bacillati</taxon>
        <taxon>Actinomycetota</taxon>
        <taxon>Actinomycetes</taxon>
        <taxon>Bifidobacteriales</taxon>
        <taxon>Bifidobacteriaceae</taxon>
        <taxon>Bifidobacterium</taxon>
    </lineage>
</organism>
<proteinExistence type="predicted"/>
<sequence length="117" mass="12598">MDRSKCDVGPVLPFSGHTADIPSQIGWMSVENKKRSKEAILSSADIQPICPPESTVCPLKKAAQQKTRHSSSNGHTDDPPPLFGCMSVKHDRKHSAYGRADAVVARVDGTMVTDNVA</sequence>
<accession>A0A7K3TAU9</accession>